<dbReference type="RefSeq" id="WP_151079549.1">
    <property type="nucleotide sequence ID" value="NZ_CP047647.1"/>
</dbReference>
<dbReference type="EMBL" id="VTWU01000005">
    <property type="protein sequence ID" value="KAA9331372.1"/>
    <property type="molecule type" value="Genomic_DNA"/>
</dbReference>
<evidence type="ECO:0000256" key="6">
    <source>
        <dbReference type="ARBA" id="ARBA00022841"/>
    </source>
</evidence>
<dbReference type="SUPFAM" id="SSF52266">
    <property type="entry name" value="SGNH hydrolase"/>
    <property type="match status" value="1"/>
</dbReference>
<evidence type="ECO:0000313" key="10">
    <source>
        <dbReference type="Proteomes" id="UP000326380"/>
    </source>
</evidence>
<gene>
    <name evidence="9" type="ORF">F0P96_14085</name>
</gene>
<dbReference type="GO" id="GO:0042597">
    <property type="term" value="C:periplasmic space"/>
    <property type="evidence" value="ECO:0007669"/>
    <property type="project" value="UniProtKB-SubCell"/>
</dbReference>
<keyword evidence="3" id="KW-0808">Transferase</keyword>
<evidence type="ECO:0000256" key="4">
    <source>
        <dbReference type="ARBA" id="ARBA00022729"/>
    </source>
</evidence>
<evidence type="ECO:0000256" key="7">
    <source>
        <dbReference type="SAM" id="MobiDB-lite"/>
    </source>
</evidence>
<dbReference type="GO" id="GO:0016740">
    <property type="term" value="F:transferase activity"/>
    <property type="evidence" value="ECO:0007669"/>
    <property type="project" value="UniProtKB-KW"/>
</dbReference>
<reference evidence="9 10" key="1">
    <citation type="submission" date="2019-09" db="EMBL/GenBank/DDBJ databases">
        <title>Genome sequence of Hymenobacter sp. M3.</title>
        <authorList>
            <person name="Srinivasan S."/>
        </authorList>
    </citation>
    <scope>NUCLEOTIDE SEQUENCE [LARGE SCALE GENOMIC DNA]</scope>
    <source>
        <strain evidence="9 10">M3</strain>
    </source>
</reference>
<proteinExistence type="predicted"/>
<feature type="chain" id="PRO_5043411495" evidence="8">
    <location>
        <begin position="29"/>
        <end position="436"/>
    </location>
</feature>
<dbReference type="GO" id="GO:0042121">
    <property type="term" value="P:alginic acid biosynthetic process"/>
    <property type="evidence" value="ECO:0007669"/>
    <property type="project" value="UniProtKB-UniPathway"/>
</dbReference>
<dbReference type="Pfam" id="PF16822">
    <property type="entry name" value="ALGX"/>
    <property type="match status" value="1"/>
</dbReference>
<sequence>MNVTTQVTLKRVCLAFMLSLFMLPALQAKFNWVKEGALGGYTGTQPATEPALVLDSLTANTYQPALERYLEDHIGFRTWLIRFRNQLQYSLLNVAKANDTVVGEDNLLLSIGGIKDYLGEGFVGDREVQHHVQRFKAVQDSLRHRGKLLVFVIAPAKTTFYAEAHPAYYRRQPRGRSNYMAYAAAMQQAGVNLLDLSRAFRVWKDTASYPLFPRGGFHWSGYGTERAVDTLVHYIEHRTQLDLPDYAVTQLDITDEPRNPDDDIAKAMNLLWPPTAFTMAYPLVQFKPLQGHQKRPDVMLYGDSFGYNLLYPYISELFSPESTFWYYGQQVAYGPTTKGDQTWQLNHREEYLKRDVIIILYNEFNLRNFDGGFSKDLYRLLTPFTAADNARIDSIAEKIRQAPGASDRLWAKASQRNMSQQEVSREEAVEQYERLH</sequence>
<feature type="compositionally biased region" description="Basic and acidic residues" evidence="7">
    <location>
        <begin position="423"/>
        <end position="436"/>
    </location>
</feature>
<organism evidence="9 10">
    <name type="scientific">Hymenobacter busanensis</name>
    <dbReference type="NCBI Taxonomy" id="2607656"/>
    <lineage>
        <taxon>Bacteria</taxon>
        <taxon>Pseudomonadati</taxon>
        <taxon>Bacteroidota</taxon>
        <taxon>Cytophagia</taxon>
        <taxon>Cytophagales</taxon>
        <taxon>Hymenobacteraceae</taxon>
        <taxon>Hymenobacter</taxon>
    </lineage>
</organism>
<evidence type="ECO:0000256" key="3">
    <source>
        <dbReference type="ARBA" id="ARBA00022679"/>
    </source>
</evidence>
<keyword evidence="4 8" id="KW-0732">Signal</keyword>
<comment type="pathway">
    <text evidence="2">Glycan biosynthesis; alginate biosynthesis.</text>
</comment>
<accession>A0A7L5A0L2</accession>
<dbReference type="InterPro" id="IPR031811">
    <property type="entry name" value="ALGX/ALGJ_SGNH-like"/>
</dbReference>
<keyword evidence="10" id="KW-1185">Reference proteome</keyword>
<protein>
    <submittedName>
        <fullName evidence="9">Uncharacterized protein</fullName>
    </submittedName>
</protein>
<evidence type="ECO:0000256" key="5">
    <source>
        <dbReference type="ARBA" id="ARBA00022764"/>
    </source>
</evidence>
<keyword evidence="6" id="KW-0016">Alginate biosynthesis</keyword>
<evidence type="ECO:0000256" key="1">
    <source>
        <dbReference type="ARBA" id="ARBA00004418"/>
    </source>
</evidence>
<dbReference type="Proteomes" id="UP000326380">
    <property type="component" value="Unassembled WGS sequence"/>
</dbReference>
<feature type="signal peptide" evidence="8">
    <location>
        <begin position="1"/>
        <end position="28"/>
    </location>
</feature>
<comment type="caution">
    <text evidence="9">The sequence shown here is derived from an EMBL/GenBank/DDBJ whole genome shotgun (WGS) entry which is preliminary data.</text>
</comment>
<evidence type="ECO:0000313" key="9">
    <source>
        <dbReference type="EMBL" id="KAA9331372.1"/>
    </source>
</evidence>
<comment type="subcellular location">
    <subcellularLocation>
        <location evidence="1">Periplasm</location>
    </subcellularLocation>
</comment>
<evidence type="ECO:0000256" key="2">
    <source>
        <dbReference type="ARBA" id="ARBA00005182"/>
    </source>
</evidence>
<feature type="region of interest" description="Disordered" evidence="7">
    <location>
        <begin position="416"/>
        <end position="436"/>
    </location>
</feature>
<evidence type="ECO:0000256" key="8">
    <source>
        <dbReference type="SAM" id="SignalP"/>
    </source>
</evidence>
<dbReference type="AlphaFoldDB" id="A0A7L5A0L2"/>
<name>A0A7L5A0L2_9BACT</name>
<keyword evidence="5" id="KW-0574">Periplasm</keyword>